<feature type="compositionally biased region" description="Basic and acidic residues" evidence="4">
    <location>
        <begin position="85"/>
        <end position="99"/>
    </location>
</feature>
<feature type="region of interest" description="Disordered" evidence="4">
    <location>
        <begin position="1"/>
        <end position="143"/>
    </location>
</feature>
<dbReference type="AlphaFoldDB" id="A0A3M2MHI9"/>
<dbReference type="SUPFAM" id="SSF46785">
    <property type="entry name" value="Winged helix' DNA-binding domain"/>
    <property type="match status" value="2"/>
</dbReference>
<dbReference type="Gene3D" id="1.10.10.10">
    <property type="entry name" value="Winged helix-like DNA-binding domain superfamily/Winged helix DNA-binding domain"/>
    <property type="match status" value="2"/>
</dbReference>
<dbReference type="PANTHER" id="PTHR33204:SF18">
    <property type="entry name" value="TRANSCRIPTIONAL REGULATORY PROTEIN"/>
    <property type="match status" value="1"/>
</dbReference>
<evidence type="ECO:0000313" key="7">
    <source>
        <dbReference type="Proteomes" id="UP000278673"/>
    </source>
</evidence>
<dbReference type="GO" id="GO:0003677">
    <property type="term" value="F:DNA binding"/>
    <property type="evidence" value="ECO:0007669"/>
    <property type="project" value="UniProtKB-KW"/>
</dbReference>
<evidence type="ECO:0000256" key="3">
    <source>
        <dbReference type="ARBA" id="ARBA00023163"/>
    </source>
</evidence>
<dbReference type="EMBL" id="RFFJ01000001">
    <property type="protein sequence ID" value="RMI46738.1"/>
    <property type="molecule type" value="Genomic_DNA"/>
</dbReference>
<name>A0A3M2MHI9_9ACTN</name>
<evidence type="ECO:0000256" key="1">
    <source>
        <dbReference type="ARBA" id="ARBA00023015"/>
    </source>
</evidence>
<keyword evidence="1" id="KW-0805">Transcription regulation</keyword>
<feature type="compositionally biased region" description="Basic residues" evidence="4">
    <location>
        <begin position="16"/>
        <end position="36"/>
    </location>
</feature>
<accession>A0A3M2MHI9</accession>
<evidence type="ECO:0000256" key="4">
    <source>
        <dbReference type="SAM" id="MobiDB-lite"/>
    </source>
</evidence>
<gene>
    <name evidence="6" type="ORF">EBN88_00455</name>
</gene>
<evidence type="ECO:0000313" key="6">
    <source>
        <dbReference type="EMBL" id="RMI46738.1"/>
    </source>
</evidence>
<evidence type="ECO:0000256" key="2">
    <source>
        <dbReference type="ARBA" id="ARBA00023125"/>
    </source>
</evidence>
<keyword evidence="3" id="KW-0804">Transcription</keyword>
<dbReference type="Pfam" id="PF01638">
    <property type="entry name" value="HxlR"/>
    <property type="match status" value="1"/>
</dbReference>
<keyword evidence="2" id="KW-0238">DNA-binding</keyword>
<dbReference type="InterPro" id="IPR002577">
    <property type="entry name" value="HTH_HxlR"/>
</dbReference>
<keyword evidence="7" id="KW-1185">Reference proteome</keyword>
<dbReference type="Proteomes" id="UP000278673">
    <property type="component" value="Unassembled WGS sequence"/>
</dbReference>
<feature type="compositionally biased region" description="Basic residues" evidence="4">
    <location>
        <begin position="72"/>
        <end position="83"/>
    </location>
</feature>
<dbReference type="InterPro" id="IPR036388">
    <property type="entry name" value="WH-like_DNA-bd_sf"/>
</dbReference>
<proteinExistence type="predicted"/>
<reference evidence="6 7" key="1">
    <citation type="submission" date="2018-10" db="EMBL/GenBank/DDBJ databases">
        <title>Isolation, diversity and antifungal activity of actinobacteria from wheat.</title>
        <authorList>
            <person name="Han C."/>
        </authorList>
    </citation>
    <scope>NUCLEOTIDE SEQUENCE [LARGE SCALE GENOMIC DNA]</scope>
    <source>
        <strain evidence="6 7">NEAU-YY642</strain>
    </source>
</reference>
<dbReference type="InterPro" id="IPR036390">
    <property type="entry name" value="WH_DNA-bd_sf"/>
</dbReference>
<protein>
    <recommendedName>
        <fullName evidence="5">HTH hxlR-type domain-containing protein</fullName>
    </recommendedName>
</protein>
<sequence length="395" mass="43848">MTPASRTPKPDAGPLRLRRGPPRHRRPPPPTHRHPRYGPPATPIASPRRAARHFSWEARGGGPLGVSASARRPGRRVAHRLPRTCRPDISRIPARDLRHRDRSTRGARGVQHRGPPPRPPPLPRSRPATPLRAHHPTGPHQLISWTPPMTTATLHAPTWHALTDHQLTHATTAVEVLARPWTTRLLHAVHQRGPSTVAELARAIPHLTRSTAEDHLARLVDERLLHPLVHTGPALWALAPAGRALAPLYAQLLHWWPETSARCPRTQRIETALALLARRHTLLLLSTFAATGPATLHAIAHRLPTVSRATIYARGTHLLLRHLLTPTSGSDSARGQTYHLTPHAHALPPLLHRLATWHTTHHQPQPAPHRSPRLSYRPSDLFSEAAFDHVGDDRA</sequence>
<dbReference type="PROSITE" id="PS51118">
    <property type="entry name" value="HTH_HXLR"/>
    <property type="match status" value="1"/>
</dbReference>
<feature type="domain" description="HTH hxlR-type" evidence="5">
    <location>
        <begin position="263"/>
        <end position="366"/>
    </location>
</feature>
<feature type="compositionally biased region" description="Pro residues" evidence="4">
    <location>
        <begin position="114"/>
        <end position="124"/>
    </location>
</feature>
<dbReference type="PANTHER" id="PTHR33204">
    <property type="entry name" value="TRANSCRIPTIONAL REGULATOR, MARR FAMILY"/>
    <property type="match status" value="1"/>
</dbReference>
<evidence type="ECO:0000259" key="5">
    <source>
        <dbReference type="PROSITE" id="PS51118"/>
    </source>
</evidence>
<organism evidence="6 7">
    <name type="scientific">Streptomyces triticirhizae</name>
    <dbReference type="NCBI Taxonomy" id="2483353"/>
    <lineage>
        <taxon>Bacteria</taxon>
        <taxon>Bacillati</taxon>
        <taxon>Actinomycetota</taxon>
        <taxon>Actinomycetes</taxon>
        <taxon>Kitasatosporales</taxon>
        <taxon>Streptomycetaceae</taxon>
        <taxon>Streptomyces</taxon>
    </lineage>
</organism>
<comment type="caution">
    <text evidence="6">The sequence shown here is derived from an EMBL/GenBank/DDBJ whole genome shotgun (WGS) entry which is preliminary data.</text>
</comment>